<comment type="caution">
    <text evidence="2">The sequence shown here is derived from an EMBL/GenBank/DDBJ whole genome shotgun (WGS) entry which is preliminary data.</text>
</comment>
<feature type="region of interest" description="Disordered" evidence="1">
    <location>
        <begin position="184"/>
        <end position="211"/>
    </location>
</feature>
<dbReference type="Proteomes" id="UP001229421">
    <property type="component" value="Unassembled WGS sequence"/>
</dbReference>
<gene>
    <name evidence="2" type="ORF">QVD17_07042</name>
</gene>
<proteinExistence type="predicted"/>
<reference evidence="2" key="1">
    <citation type="journal article" date="2023" name="bioRxiv">
        <title>Improved chromosome-level genome assembly for marigold (Tagetes erecta).</title>
        <authorList>
            <person name="Jiang F."/>
            <person name="Yuan L."/>
            <person name="Wang S."/>
            <person name="Wang H."/>
            <person name="Xu D."/>
            <person name="Wang A."/>
            <person name="Fan W."/>
        </authorList>
    </citation>
    <scope>NUCLEOTIDE SEQUENCE</scope>
    <source>
        <strain evidence="2">WSJ</strain>
        <tissue evidence="2">Leaf</tissue>
    </source>
</reference>
<name>A0AAD8LLE8_TARER</name>
<accession>A0AAD8LLE8</accession>
<evidence type="ECO:0000313" key="3">
    <source>
        <dbReference type="Proteomes" id="UP001229421"/>
    </source>
</evidence>
<protein>
    <submittedName>
        <fullName evidence="2">Uncharacterized protein</fullName>
    </submittedName>
</protein>
<sequence>MPRFLYSVLLAAEDLLMKSFSEGADDPNWIHTFIFDALCARNVILRIKIDEYNLAPNYGRRFTLSKYFDDDIDSLTKQFTMSGVGTKSNHPACVVPDITEVDETKEMYSRITQDEWDMSDELLWGPRISSQKSTTLMPSVVPDNVNETEFVQAESYDNAKESKYVQAESHDNANESKYVLAESPDNANKRDVQPESHDANEGESVHDESTDNVIETEPMLAASHNNGNEIESVQVVSHACFAEPSTPEIDLLDGPDGKQPTHF</sequence>
<keyword evidence="3" id="KW-1185">Reference proteome</keyword>
<feature type="compositionally biased region" description="Basic and acidic residues" evidence="1">
    <location>
        <begin position="187"/>
        <end position="209"/>
    </location>
</feature>
<evidence type="ECO:0000256" key="1">
    <source>
        <dbReference type="SAM" id="MobiDB-lite"/>
    </source>
</evidence>
<organism evidence="2 3">
    <name type="scientific">Tagetes erecta</name>
    <name type="common">African marigold</name>
    <dbReference type="NCBI Taxonomy" id="13708"/>
    <lineage>
        <taxon>Eukaryota</taxon>
        <taxon>Viridiplantae</taxon>
        <taxon>Streptophyta</taxon>
        <taxon>Embryophyta</taxon>
        <taxon>Tracheophyta</taxon>
        <taxon>Spermatophyta</taxon>
        <taxon>Magnoliopsida</taxon>
        <taxon>eudicotyledons</taxon>
        <taxon>Gunneridae</taxon>
        <taxon>Pentapetalae</taxon>
        <taxon>asterids</taxon>
        <taxon>campanulids</taxon>
        <taxon>Asterales</taxon>
        <taxon>Asteraceae</taxon>
        <taxon>Asteroideae</taxon>
        <taxon>Heliantheae alliance</taxon>
        <taxon>Tageteae</taxon>
        <taxon>Tagetes</taxon>
    </lineage>
</organism>
<evidence type="ECO:0000313" key="2">
    <source>
        <dbReference type="EMBL" id="KAK1441201.1"/>
    </source>
</evidence>
<dbReference type="AlphaFoldDB" id="A0AAD8LLE8"/>
<dbReference type="EMBL" id="JAUHHV010000001">
    <property type="protein sequence ID" value="KAK1441201.1"/>
    <property type="molecule type" value="Genomic_DNA"/>
</dbReference>